<feature type="compositionally biased region" description="Basic and acidic residues" evidence="1">
    <location>
        <begin position="533"/>
        <end position="553"/>
    </location>
</feature>
<dbReference type="RefSeq" id="XP_041219496.1">
    <property type="nucleotide sequence ID" value="XM_041377597.1"/>
</dbReference>
<feature type="compositionally biased region" description="Polar residues" evidence="1">
    <location>
        <begin position="519"/>
        <end position="532"/>
    </location>
</feature>
<accession>A0AAD4DU04</accession>
<reference evidence="2" key="1">
    <citation type="journal article" date="2020" name="New Phytol.">
        <title>Comparative genomics reveals dynamic genome evolution in host specialist ectomycorrhizal fungi.</title>
        <authorList>
            <person name="Lofgren L.A."/>
            <person name="Nguyen N.H."/>
            <person name="Vilgalys R."/>
            <person name="Ruytinx J."/>
            <person name="Liao H.L."/>
            <person name="Branco S."/>
            <person name="Kuo A."/>
            <person name="LaButti K."/>
            <person name="Lipzen A."/>
            <person name="Andreopoulos W."/>
            <person name="Pangilinan J."/>
            <person name="Riley R."/>
            <person name="Hundley H."/>
            <person name="Na H."/>
            <person name="Barry K."/>
            <person name="Grigoriev I.V."/>
            <person name="Stajich J.E."/>
            <person name="Kennedy P.G."/>
        </authorList>
    </citation>
    <scope>NUCLEOTIDE SEQUENCE</scope>
    <source>
        <strain evidence="2">FC203</strain>
    </source>
</reference>
<feature type="region of interest" description="Disordered" evidence="1">
    <location>
        <begin position="267"/>
        <end position="288"/>
    </location>
</feature>
<dbReference type="AlphaFoldDB" id="A0AAD4DU04"/>
<proteinExistence type="predicted"/>
<gene>
    <name evidence="2" type="ORF">F5891DRAFT_985460</name>
</gene>
<organism evidence="2 3">
    <name type="scientific">Suillus fuscotomentosus</name>
    <dbReference type="NCBI Taxonomy" id="1912939"/>
    <lineage>
        <taxon>Eukaryota</taxon>
        <taxon>Fungi</taxon>
        <taxon>Dikarya</taxon>
        <taxon>Basidiomycota</taxon>
        <taxon>Agaricomycotina</taxon>
        <taxon>Agaricomycetes</taxon>
        <taxon>Agaricomycetidae</taxon>
        <taxon>Boletales</taxon>
        <taxon>Suillineae</taxon>
        <taxon>Suillaceae</taxon>
        <taxon>Suillus</taxon>
    </lineage>
</organism>
<evidence type="ECO:0000256" key="1">
    <source>
        <dbReference type="SAM" id="MobiDB-lite"/>
    </source>
</evidence>
<comment type="caution">
    <text evidence="2">The sequence shown here is derived from an EMBL/GenBank/DDBJ whole genome shotgun (WGS) entry which is preliminary data.</text>
</comment>
<dbReference type="Proteomes" id="UP001195769">
    <property type="component" value="Unassembled WGS sequence"/>
</dbReference>
<evidence type="ECO:0000313" key="3">
    <source>
        <dbReference type="Proteomes" id="UP001195769"/>
    </source>
</evidence>
<sequence length="553" mass="58899">MRLAFYLDIINRSSRPMSSSVVICGPDRLSKPASSGLLFYLLSSRPKGPGIVSLPCKVAEGISVAGGSRHVTVTAGSHHTGRTPDVNGDGLGGSRSGRKGKANTMSVINAVVRSITECEKPMCMLQEQEAYSKLFYTTCVQPTVKGSLEKAAQEHRTLTNGEHITLVKKETAMLYAQESPDIKDQVKQYLEDQKQQRIQDKQIGQRQMCGDYSRNLDKLAAVANSFLKGLAEATGMSFSLLAGGPSPEALGTIDIYSFHVSQTKLAEAGVSSPQQQEGSSGTGGDTRDSLLHLDIYKSGSTSGSISNALSTGDVSLQWSDMQSTQHNTSLDGLFLQSPILPESLTMAPLPPLPPLHSTCDDWTPPDLDIFLSNLDVQMGLEPLAGASEISTLTMVPLPPASPFTASTATLPPDTSSSILPTISHTPQLDTTSTPPPDTILNTLPTISHIPPPVTTSGHPPDTSSSTESLTGELPLSLTTPSFDADPLAPTPGSNCLDDIDINDEPVLETRRTKHIPKPSTRNDTANTIGASQKENKHPQAEMSSDHGSKREKV</sequence>
<feature type="region of interest" description="Disordered" evidence="1">
    <location>
        <begin position="414"/>
        <end position="553"/>
    </location>
</feature>
<protein>
    <submittedName>
        <fullName evidence="2">Uncharacterized protein</fullName>
    </submittedName>
</protein>
<feature type="compositionally biased region" description="Acidic residues" evidence="1">
    <location>
        <begin position="497"/>
        <end position="506"/>
    </location>
</feature>
<evidence type="ECO:0000313" key="2">
    <source>
        <dbReference type="EMBL" id="KAG1893920.1"/>
    </source>
</evidence>
<dbReference type="EMBL" id="JABBWK010000088">
    <property type="protein sequence ID" value="KAG1893920.1"/>
    <property type="molecule type" value="Genomic_DNA"/>
</dbReference>
<name>A0AAD4DU04_9AGAM</name>
<feature type="region of interest" description="Disordered" evidence="1">
    <location>
        <begin position="74"/>
        <end position="101"/>
    </location>
</feature>
<dbReference type="GeneID" id="64671895"/>
<feature type="compositionally biased region" description="Low complexity" evidence="1">
    <location>
        <begin position="462"/>
        <end position="481"/>
    </location>
</feature>
<feature type="compositionally biased region" description="Polar residues" evidence="1">
    <location>
        <begin position="414"/>
        <end position="432"/>
    </location>
</feature>
<keyword evidence="3" id="KW-1185">Reference proteome</keyword>